<gene>
    <name evidence="2" type="ORF">FAA97_08670</name>
</gene>
<proteinExistence type="predicted"/>
<dbReference type="Pfam" id="PF03476">
    <property type="entry name" value="MOSC_N"/>
    <property type="match status" value="1"/>
</dbReference>
<evidence type="ECO:0000313" key="3">
    <source>
        <dbReference type="Proteomes" id="UP000308828"/>
    </source>
</evidence>
<dbReference type="InterPro" id="IPR011037">
    <property type="entry name" value="Pyrv_Knase-like_insert_dom_sf"/>
</dbReference>
<dbReference type="GO" id="GO:0003824">
    <property type="term" value="F:catalytic activity"/>
    <property type="evidence" value="ECO:0007669"/>
    <property type="project" value="InterPro"/>
</dbReference>
<dbReference type="SUPFAM" id="SSF50800">
    <property type="entry name" value="PK beta-barrel domain-like"/>
    <property type="match status" value="1"/>
</dbReference>
<organism evidence="2 3">
    <name type="scientific">Peteryoungia ipomoeae</name>
    <dbReference type="NCBI Taxonomy" id="1210932"/>
    <lineage>
        <taxon>Bacteria</taxon>
        <taxon>Pseudomonadati</taxon>
        <taxon>Pseudomonadota</taxon>
        <taxon>Alphaproteobacteria</taxon>
        <taxon>Hyphomicrobiales</taxon>
        <taxon>Rhizobiaceae</taxon>
        <taxon>Peteryoungia</taxon>
    </lineage>
</organism>
<dbReference type="PROSITE" id="PS51340">
    <property type="entry name" value="MOSC"/>
    <property type="match status" value="1"/>
</dbReference>
<dbReference type="AlphaFoldDB" id="A0A4S8P1W8"/>
<dbReference type="GO" id="GO:0030170">
    <property type="term" value="F:pyridoxal phosphate binding"/>
    <property type="evidence" value="ECO:0007669"/>
    <property type="project" value="InterPro"/>
</dbReference>
<feature type="domain" description="MOSC" evidence="1">
    <location>
        <begin position="108"/>
        <end position="265"/>
    </location>
</feature>
<evidence type="ECO:0000259" key="1">
    <source>
        <dbReference type="PROSITE" id="PS51340"/>
    </source>
</evidence>
<keyword evidence="3" id="KW-1185">Reference proteome</keyword>
<dbReference type="GO" id="GO:0030151">
    <property type="term" value="F:molybdenum ion binding"/>
    <property type="evidence" value="ECO:0007669"/>
    <property type="project" value="InterPro"/>
</dbReference>
<protein>
    <submittedName>
        <fullName evidence="2">MOSC domain-containing protein</fullName>
    </submittedName>
</protein>
<dbReference type="Proteomes" id="UP000308828">
    <property type="component" value="Unassembled WGS sequence"/>
</dbReference>
<dbReference type="InterPro" id="IPR005303">
    <property type="entry name" value="MOCOS_middle"/>
</dbReference>
<reference evidence="2 3" key="1">
    <citation type="submission" date="2019-04" db="EMBL/GenBank/DDBJ databases">
        <title>Genome sequence of strain shin9-1.</title>
        <authorList>
            <person name="Gao J."/>
            <person name="Sun J."/>
        </authorList>
    </citation>
    <scope>NUCLEOTIDE SEQUENCE [LARGE SCALE GENOMIC DNA]</scope>
    <source>
        <strain evidence="3">shin9-1</strain>
    </source>
</reference>
<accession>A0A4S8P1W8</accession>
<dbReference type="OrthoDB" id="581532at2"/>
<evidence type="ECO:0000313" key="2">
    <source>
        <dbReference type="EMBL" id="THV24037.1"/>
    </source>
</evidence>
<comment type="caution">
    <text evidence="2">The sequence shown here is derived from an EMBL/GenBank/DDBJ whole genome shotgun (WGS) entry which is preliminary data.</text>
</comment>
<name>A0A4S8P1W8_9HYPH</name>
<dbReference type="InterPro" id="IPR005302">
    <property type="entry name" value="MoCF_Sase_C"/>
</dbReference>
<sequence>MEQFERPRLKSSAAAEGATMQAVGRIKEVWTYPVSSVGGQKQERLVVAPGGIAEDRRFALFDAETGLAAAPEREPRWRPALFMEANSSSATAMPQLHFPGGERFWLDDPTLNAKLEAYFGFSVRVGYYASKAVHADIRFPITSNRYEPAALHVVTTSSLAALGAILGSSELDARRFRPSILIDTDGMEGFIENDWVGNLLFVGNNPISVTEPARRCGMTMIAQPGLEENPDILRSIMRHNKRHLGVYAEVGQEITLRPGDLVYAET</sequence>
<dbReference type="Pfam" id="PF03473">
    <property type="entry name" value="MOSC"/>
    <property type="match status" value="1"/>
</dbReference>
<dbReference type="EMBL" id="STGV01000002">
    <property type="protein sequence ID" value="THV24037.1"/>
    <property type="molecule type" value="Genomic_DNA"/>
</dbReference>